<accession>A0A495Y315</accession>
<name>A0A495Y315_9MICO</name>
<dbReference type="Proteomes" id="UP000278440">
    <property type="component" value="Unassembled WGS sequence"/>
</dbReference>
<dbReference type="AlphaFoldDB" id="A0A495Y315"/>
<dbReference type="PRINTS" id="PR00035">
    <property type="entry name" value="HTHGNTR"/>
</dbReference>
<evidence type="ECO:0000256" key="3">
    <source>
        <dbReference type="ARBA" id="ARBA00023163"/>
    </source>
</evidence>
<dbReference type="SUPFAM" id="SSF46785">
    <property type="entry name" value="Winged helix' DNA-binding domain"/>
    <property type="match status" value="1"/>
</dbReference>
<dbReference type="InterPro" id="IPR008920">
    <property type="entry name" value="TF_FadR/GntR_C"/>
</dbReference>
<gene>
    <name evidence="5" type="ORF">DFJ68_3313</name>
</gene>
<dbReference type="SMART" id="SM00895">
    <property type="entry name" value="FCD"/>
    <property type="match status" value="1"/>
</dbReference>
<dbReference type="Pfam" id="PF07729">
    <property type="entry name" value="FCD"/>
    <property type="match status" value="1"/>
</dbReference>
<keyword evidence="3" id="KW-0804">Transcription</keyword>
<dbReference type="PANTHER" id="PTHR43537:SF45">
    <property type="entry name" value="GNTR FAMILY REGULATORY PROTEIN"/>
    <property type="match status" value="1"/>
</dbReference>
<evidence type="ECO:0000313" key="5">
    <source>
        <dbReference type="EMBL" id="RKT79835.1"/>
    </source>
</evidence>
<dbReference type="InterPro" id="IPR036388">
    <property type="entry name" value="WH-like_DNA-bd_sf"/>
</dbReference>
<keyword evidence="2" id="KW-0238">DNA-binding</keyword>
<dbReference type="RefSeq" id="WP_170165805.1">
    <property type="nucleotide sequence ID" value="NZ_RBXT01000001.1"/>
</dbReference>
<dbReference type="PANTHER" id="PTHR43537">
    <property type="entry name" value="TRANSCRIPTIONAL REGULATOR, GNTR FAMILY"/>
    <property type="match status" value="1"/>
</dbReference>
<keyword evidence="1" id="KW-0805">Transcription regulation</keyword>
<evidence type="ECO:0000313" key="6">
    <source>
        <dbReference type="Proteomes" id="UP000278440"/>
    </source>
</evidence>
<dbReference type="PROSITE" id="PS50949">
    <property type="entry name" value="HTH_GNTR"/>
    <property type="match status" value="1"/>
</dbReference>
<dbReference type="InterPro" id="IPR036390">
    <property type="entry name" value="WH_DNA-bd_sf"/>
</dbReference>
<feature type="domain" description="HTH gntR-type" evidence="4">
    <location>
        <begin position="11"/>
        <end position="78"/>
    </location>
</feature>
<comment type="caution">
    <text evidence="5">The sequence shown here is derived from an EMBL/GenBank/DDBJ whole genome shotgun (WGS) entry which is preliminary data.</text>
</comment>
<organism evidence="5 6">
    <name type="scientific">Terracoccus luteus</name>
    <dbReference type="NCBI Taxonomy" id="53356"/>
    <lineage>
        <taxon>Bacteria</taxon>
        <taxon>Bacillati</taxon>
        <taxon>Actinomycetota</taxon>
        <taxon>Actinomycetes</taxon>
        <taxon>Micrococcales</taxon>
        <taxon>Intrasporangiaceae</taxon>
        <taxon>Terracoccus</taxon>
    </lineage>
</organism>
<evidence type="ECO:0000256" key="1">
    <source>
        <dbReference type="ARBA" id="ARBA00023015"/>
    </source>
</evidence>
<dbReference type="InterPro" id="IPR000524">
    <property type="entry name" value="Tscrpt_reg_HTH_GntR"/>
</dbReference>
<keyword evidence="6" id="KW-1185">Reference proteome</keyword>
<sequence length="220" mass="23864">MVFSPASDAAPSLRASVTSSVRQLIVDGELAPGDRLVERRLAERLGVSRVPVREALQALEREGFAEQRPPRGLVVRHLDAAEVAMLFEVRSALEDVLSRRLVEVVSDDDLARLQAVVDDTDRLGRAGLTAQAVARNAEFHDVLVELADSPVLAAVVEPVAGRLAWMLSQHAAPTVMNDEHQRVVDALAQKDADAVARVLAQHLESSRTALAARLPRREAT</sequence>
<dbReference type="SMART" id="SM00345">
    <property type="entry name" value="HTH_GNTR"/>
    <property type="match status" value="1"/>
</dbReference>
<dbReference type="CDD" id="cd07377">
    <property type="entry name" value="WHTH_GntR"/>
    <property type="match status" value="1"/>
</dbReference>
<dbReference type="EMBL" id="RBXT01000001">
    <property type="protein sequence ID" value="RKT79835.1"/>
    <property type="molecule type" value="Genomic_DNA"/>
</dbReference>
<protein>
    <submittedName>
        <fullName evidence="5">GntR family transcriptional regulator</fullName>
    </submittedName>
</protein>
<dbReference type="Pfam" id="PF00392">
    <property type="entry name" value="GntR"/>
    <property type="match status" value="1"/>
</dbReference>
<reference evidence="5 6" key="1">
    <citation type="submission" date="2018-10" db="EMBL/GenBank/DDBJ databases">
        <title>Sequencing the genomes of 1000 actinobacteria strains.</title>
        <authorList>
            <person name="Klenk H.-P."/>
        </authorList>
    </citation>
    <scope>NUCLEOTIDE SEQUENCE [LARGE SCALE GENOMIC DNA]</scope>
    <source>
        <strain evidence="5 6">DSM 44267</strain>
    </source>
</reference>
<proteinExistence type="predicted"/>
<dbReference type="InterPro" id="IPR011711">
    <property type="entry name" value="GntR_C"/>
</dbReference>
<evidence type="ECO:0000256" key="2">
    <source>
        <dbReference type="ARBA" id="ARBA00023125"/>
    </source>
</evidence>
<dbReference type="SUPFAM" id="SSF48008">
    <property type="entry name" value="GntR ligand-binding domain-like"/>
    <property type="match status" value="1"/>
</dbReference>
<dbReference type="Gene3D" id="1.20.120.530">
    <property type="entry name" value="GntR ligand-binding domain-like"/>
    <property type="match status" value="1"/>
</dbReference>
<dbReference type="GO" id="GO:0003700">
    <property type="term" value="F:DNA-binding transcription factor activity"/>
    <property type="evidence" value="ECO:0007669"/>
    <property type="project" value="InterPro"/>
</dbReference>
<evidence type="ECO:0000259" key="4">
    <source>
        <dbReference type="PROSITE" id="PS50949"/>
    </source>
</evidence>
<dbReference type="GO" id="GO:0003677">
    <property type="term" value="F:DNA binding"/>
    <property type="evidence" value="ECO:0007669"/>
    <property type="project" value="UniProtKB-KW"/>
</dbReference>
<dbReference type="Gene3D" id="1.10.10.10">
    <property type="entry name" value="Winged helix-like DNA-binding domain superfamily/Winged helix DNA-binding domain"/>
    <property type="match status" value="1"/>
</dbReference>